<proteinExistence type="predicted"/>
<dbReference type="RefSeq" id="WP_378219278.1">
    <property type="nucleotide sequence ID" value="NZ_JBHRTK010000006.1"/>
</dbReference>
<sequence>MAICWRVGLQRSATNERWLYALCIIAMKLNRQPVPKNRSRRHVIERVRDFTSVV</sequence>
<evidence type="ECO:0000313" key="1">
    <source>
        <dbReference type="EMBL" id="MFC3205632.1"/>
    </source>
</evidence>
<evidence type="ECO:0000313" key="2">
    <source>
        <dbReference type="Proteomes" id="UP001595583"/>
    </source>
</evidence>
<protein>
    <recommendedName>
        <fullName evidence="3">Transposase</fullName>
    </recommendedName>
</protein>
<comment type="caution">
    <text evidence="1">The sequence shown here is derived from an EMBL/GenBank/DDBJ whole genome shotgun (WGS) entry which is preliminary data.</text>
</comment>
<name>A0ABV7KDY9_9HYPH</name>
<reference evidence="2" key="1">
    <citation type="journal article" date="2019" name="Int. J. Syst. Evol. Microbiol.">
        <title>The Global Catalogue of Microorganisms (GCM) 10K type strain sequencing project: providing services to taxonomists for standard genome sequencing and annotation.</title>
        <authorList>
            <consortium name="The Broad Institute Genomics Platform"/>
            <consortium name="The Broad Institute Genome Sequencing Center for Infectious Disease"/>
            <person name="Wu L."/>
            <person name="Ma J."/>
        </authorList>
    </citation>
    <scope>NUCLEOTIDE SEQUENCE [LARGE SCALE GENOMIC DNA]</scope>
    <source>
        <strain evidence="2">KCTC 52165</strain>
    </source>
</reference>
<organism evidence="1 2">
    <name type="scientific">Aquamicrobium soli</name>
    <dbReference type="NCBI Taxonomy" id="1811518"/>
    <lineage>
        <taxon>Bacteria</taxon>
        <taxon>Pseudomonadati</taxon>
        <taxon>Pseudomonadota</taxon>
        <taxon>Alphaproteobacteria</taxon>
        <taxon>Hyphomicrobiales</taxon>
        <taxon>Phyllobacteriaceae</taxon>
        <taxon>Aquamicrobium</taxon>
    </lineage>
</organism>
<keyword evidence="2" id="KW-1185">Reference proteome</keyword>
<evidence type="ECO:0008006" key="3">
    <source>
        <dbReference type="Google" id="ProtNLM"/>
    </source>
</evidence>
<gene>
    <name evidence="1" type="ORF">ACFOHJ_05360</name>
</gene>
<accession>A0ABV7KDY9</accession>
<dbReference type="Proteomes" id="UP001595583">
    <property type="component" value="Unassembled WGS sequence"/>
</dbReference>
<dbReference type="EMBL" id="JBHRTK010000006">
    <property type="protein sequence ID" value="MFC3205632.1"/>
    <property type="molecule type" value="Genomic_DNA"/>
</dbReference>